<dbReference type="InterPro" id="IPR053154">
    <property type="entry name" value="c-di-AMP_regulator"/>
</dbReference>
<evidence type="ECO:0000313" key="2">
    <source>
        <dbReference type="EMBL" id="SMC40135.1"/>
    </source>
</evidence>
<dbReference type="PANTHER" id="PTHR37804">
    <property type="entry name" value="CDAA REGULATORY PROTEIN CDAR"/>
    <property type="match status" value="1"/>
</dbReference>
<dbReference type="Pfam" id="PF07949">
    <property type="entry name" value="YbbR"/>
    <property type="match status" value="3"/>
</dbReference>
<sequence>MDKQRSNRPLYIVLSVLIAVALWLYVDNVENPDVETTIRDIPVSFIGENDALAERGLMVVEGKDATVDLKLQGKRNTISRVDKENIQIRVDLSDVESVGTKNLAYDVVFSDNVLSSSISILSRSSNYVRVVIDKMSTKTVPVRGVFDGNVADGYVADEFIFSPGTVEISGQEALVSKVEYAQVTLSRIDVSETITDTLGYSLRDADGNEIVSDNIREDPATVFVTLPIVVVKDVPLDVTFIESPGSTKDDMTYSVEPSTISISGEAEDLKNIDSISLAAIDLSKILVSSDLLYNITLPAGINNLSGVSQATVHIRLSGLPTRTYDATRIILSDVPEGYSASLVTQSVQVTIRGPEESLNTVSPEKIHLVADLKDIGATGRYTVSAKAYLDGYDDAGPVGEYKVVVSITS</sequence>
<dbReference type="OrthoDB" id="2111604at2"/>
<evidence type="ECO:0000256" key="1">
    <source>
        <dbReference type="SAM" id="Phobius"/>
    </source>
</evidence>
<accession>A0A1W1YV92</accession>
<keyword evidence="3" id="KW-1185">Reference proteome</keyword>
<evidence type="ECO:0000313" key="3">
    <source>
        <dbReference type="Proteomes" id="UP000192790"/>
    </source>
</evidence>
<dbReference type="STRING" id="1122930.SAMN02745168_0700"/>
<dbReference type="InterPro" id="IPR012505">
    <property type="entry name" value="YbbR"/>
</dbReference>
<dbReference type="Proteomes" id="UP000192790">
    <property type="component" value="Unassembled WGS sequence"/>
</dbReference>
<keyword evidence="1" id="KW-0472">Membrane</keyword>
<dbReference type="EMBL" id="FWXW01000001">
    <property type="protein sequence ID" value="SMC40135.1"/>
    <property type="molecule type" value="Genomic_DNA"/>
</dbReference>
<gene>
    <name evidence="2" type="ORF">SAMN02745168_0700</name>
</gene>
<organism evidence="2 3">
    <name type="scientific">Papillibacter cinnamivorans DSM 12816</name>
    <dbReference type="NCBI Taxonomy" id="1122930"/>
    <lineage>
        <taxon>Bacteria</taxon>
        <taxon>Bacillati</taxon>
        <taxon>Bacillota</taxon>
        <taxon>Clostridia</taxon>
        <taxon>Eubacteriales</taxon>
        <taxon>Oscillospiraceae</taxon>
        <taxon>Papillibacter</taxon>
    </lineage>
</organism>
<protein>
    <submittedName>
        <fullName evidence="2">YbbR domain-containing protein</fullName>
    </submittedName>
</protein>
<dbReference type="AlphaFoldDB" id="A0A1W1YV92"/>
<keyword evidence="1" id="KW-1133">Transmembrane helix</keyword>
<name>A0A1W1YV92_9FIRM</name>
<dbReference type="PANTHER" id="PTHR37804:SF1">
    <property type="entry name" value="CDAA REGULATORY PROTEIN CDAR"/>
    <property type="match status" value="1"/>
</dbReference>
<dbReference type="Gene3D" id="2.170.120.30">
    <property type="match status" value="2"/>
</dbReference>
<keyword evidence="1" id="KW-0812">Transmembrane</keyword>
<dbReference type="RefSeq" id="WP_159447989.1">
    <property type="nucleotide sequence ID" value="NZ_FWXW01000001.1"/>
</dbReference>
<feature type="transmembrane region" description="Helical" evidence="1">
    <location>
        <begin position="9"/>
        <end position="26"/>
    </location>
</feature>
<dbReference type="Gene3D" id="2.170.120.40">
    <property type="entry name" value="YbbR-like domain"/>
    <property type="match status" value="2"/>
</dbReference>
<proteinExistence type="predicted"/>
<reference evidence="2 3" key="1">
    <citation type="submission" date="2017-04" db="EMBL/GenBank/DDBJ databases">
        <authorList>
            <person name="Afonso C.L."/>
            <person name="Miller P.J."/>
            <person name="Scott M.A."/>
            <person name="Spackman E."/>
            <person name="Goraichik I."/>
            <person name="Dimitrov K.M."/>
            <person name="Suarez D.L."/>
            <person name="Swayne D.E."/>
        </authorList>
    </citation>
    <scope>NUCLEOTIDE SEQUENCE [LARGE SCALE GENOMIC DNA]</scope>
    <source>
        <strain evidence="2 3">DSM 12816</strain>
    </source>
</reference>